<evidence type="ECO:0000313" key="1">
    <source>
        <dbReference type="EMBL" id="TNN59514.1"/>
    </source>
</evidence>
<protein>
    <submittedName>
        <fullName evidence="1">Uncharacterized protein</fullName>
    </submittedName>
</protein>
<organism evidence="1 2">
    <name type="scientific">Liparis tanakae</name>
    <name type="common">Tanaka's snailfish</name>
    <dbReference type="NCBI Taxonomy" id="230148"/>
    <lineage>
        <taxon>Eukaryota</taxon>
        <taxon>Metazoa</taxon>
        <taxon>Chordata</taxon>
        <taxon>Craniata</taxon>
        <taxon>Vertebrata</taxon>
        <taxon>Euteleostomi</taxon>
        <taxon>Actinopterygii</taxon>
        <taxon>Neopterygii</taxon>
        <taxon>Teleostei</taxon>
        <taxon>Neoteleostei</taxon>
        <taxon>Acanthomorphata</taxon>
        <taxon>Eupercaria</taxon>
        <taxon>Perciformes</taxon>
        <taxon>Cottioidei</taxon>
        <taxon>Cottales</taxon>
        <taxon>Liparidae</taxon>
        <taxon>Liparis</taxon>
    </lineage>
</organism>
<dbReference type="EMBL" id="SRLO01000354">
    <property type="protein sequence ID" value="TNN59514.1"/>
    <property type="molecule type" value="Genomic_DNA"/>
</dbReference>
<name>A0A4Z2H3W3_9TELE</name>
<dbReference type="AlphaFoldDB" id="A0A4Z2H3W3"/>
<evidence type="ECO:0000313" key="2">
    <source>
        <dbReference type="Proteomes" id="UP000314294"/>
    </source>
</evidence>
<keyword evidence="2" id="KW-1185">Reference proteome</keyword>
<dbReference type="Proteomes" id="UP000314294">
    <property type="component" value="Unassembled WGS sequence"/>
</dbReference>
<comment type="caution">
    <text evidence="1">The sequence shown here is derived from an EMBL/GenBank/DDBJ whole genome shotgun (WGS) entry which is preliminary data.</text>
</comment>
<reference evidence="1 2" key="1">
    <citation type="submission" date="2019-03" db="EMBL/GenBank/DDBJ databases">
        <title>First draft genome of Liparis tanakae, snailfish: a comprehensive survey of snailfish specific genes.</title>
        <authorList>
            <person name="Kim W."/>
            <person name="Song I."/>
            <person name="Jeong J.-H."/>
            <person name="Kim D."/>
            <person name="Kim S."/>
            <person name="Ryu S."/>
            <person name="Song J.Y."/>
            <person name="Lee S.K."/>
        </authorList>
    </citation>
    <scope>NUCLEOTIDE SEQUENCE [LARGE SCALE GENOMIC DNA]</scope>
    <source>
        <tissue evidence="1">Muscle</tissue>
    </source>
</reference>
<sequence length="213" mass="22773">MVSVRPCLNAAVLQDSYVATVCPYCLRKPIWKASWATASGLILLFFNCALPPFLNSMASMVSVDTAESKLSLAFLMPSSSSLSRLNFSLRTAEAESTAAAAEPGFTSGRSVYSYAVAPGVLKIDGSLSIFGQNDCEGLVKPPVAAVAVQHVVGDVDVVPHAFIIQAETEKGAVNTPRYQLVPQPGPHIPVLTGQDPQRKGSRWRWVGQNVLQN</sequence>
<accession>A0A4Z2H3W3</accession>
<gene>
    <name evidence="1" type="ORF">EYF80_030238</name>
</gene>
<proteinExistence type="predicted"/>